<dbReference type="EMBL" id="SCEB01000055">
    <property type="protein sequence ID" value="RXN01335.1"/>
    <property type="molecule type" value="Genomic_DNA"/>
</dbReference>
<dbReference type="Pfam" id="PF02023">
    <property type="entry name" value="SCAN"/>
    <property type="match status" value="1"/>
</dbReference>
<gene>
    <name evidence="2" type="ORF">EOD39_7064</name>
</gene>
<evidence type="ECO:0000313" key="3">
    <source>
        <dbReference type="Proteomes" id="UP000289886"/>
    </source>
</evidence>
<dbReference type="Gene3D" id="1.10.4020.10">
    <property type="entry name" value="DNA breaking-rejoining enzymes"/>
    <property type="match status" value="1"/>
</dbReference>
<organism evidence="2 3">
    <name type="scientific">Acipenser ruthenus</name>
    <name type="common">Sterlet sturgeon</name>
    <dbReference type="NCBI Taxonomy" id="7906"/>
    <lineage>
        <taxon>Eukaryota</taxon>
        <taxon>Metazoa</taxon>
        <taxon>Chordata</taxon>
        <taxon>Craniata</taxon>
        <taxon>Vertebrata</taxon>
        <taxon>Euteleostomi</taxon>
        <taxon>Actinopterygii</taxon>
        <taxon>Chondrostei</taxon>
        <taxon>Acipenseriformes</taxon>
        <taxon>Acipenseridae</taxon>
        <taxon>Acipenser</taxon>
    </lineage>
</organism>
<keyword evidence="3" id="KW-1185">Reference proteome</keyword>
<evidence type="ECO:0000313" key="2">
    <source>
        <dbReference type="EMBL" id="RXN01335.1"/>
    </source>
</evidence>
<protein>
    <recommendedName>
        <fullName evidence="1">SCAN box domain-containing protein</fullName>
    </recommendedName>
</protein>
<feature type="domain" description="SCAN box" evidence="1">
    <location>
        <begin position="4"/>
        <end position="58"/>
    </location>
</feature>
<dbReference type="AlphaFoldDB" id="A0A662YXF8"/>
<dbReference type="Proteomes" id="UP000289886">
    <property type="component" value="Unassembled WGS sequence"/>
</dbReference>
<accession>A0A662YXF8</accession>
<dbReference type="SUPFAM" id="SSF47353">
    <property type="entry name" value="Retrovirus capsid dimerization domain-like"/>
    <property type="match status" value="1"/>
</dbReference>
<sequence length="72" mass="8047">MAHWLGPLQKTGVQMGEGMVMEQFCHVVGAETQAWICYHNLVTLEEAVKLAEDYEESLTSSRAEVPVEVLIL</sequence>
<reference evidence="2 3" key="1">
    <citation type="submission" date="2019-01" db="EMBL/GenBank/DDBJ databases">
        <title>Draft Genome and Complete Hox-Cluster Characterization of the Sterlet Sturgeon (Acipenser ruthenus).</title>
        <authorList>
            <person name="Wei Q."/>
        </authorList>
    </citation>
    <scope>NUCLEOTIDE SEQUENCE [LARGE SCALE GENOMIC DNA]</scope>
    <source>
        <strain evidence="2">WHYD16114868_AA</strain>
        <tissue evidence="2">Blood</tissue>
    </source>
</reference>
<proteinExistence type="predicted"/>
<comment type="caution">
    <text evidence="2">The sequence shown here is derived from an EMBL/GenBank/DDBJ whole genome shotgun (WGS) entry which is preliminary data.</text>
</comment>
<dbReference type="PROSITE" id="PS50804">
    <property type="entry name" value="SCAN_BOX"/>
    <property type="match status" value="1"/>
</dbReference>
<dbReference type="InterPro" id="IPR003309">
    <property type="entry name" value="SCAN_dom"/>
</dbReference>
<name>A0A662YXF8_ACIRT</name>
<evidence type="ECO:0000259" key="1">
    <source>
        <dbReference type="PROSITE" id="PS50804"/>
    </source>
</evidence>
<dbReference type="InterPro" id="IPR038269">
    <property type="entry name" value="SCAN_sf"/>
</dbReference>